<gene>
    <name evidence="2" type="ORF">BC938DRAFT_470806</name>
</gene>
<proteinExistence type="predicted"/>
<sequence length="285" mass="31725">MPPAVSYQPHDDHYSLPCFSKEQIKLVEPIGRGGQGTIFRGTLGNTTVAVKQFITQTRLTAEEAGRLIADFGVSKTLTSLRRGSKPGHTLRWTAPERLNQQSISDLTQEQLVLADVYGYGMIMWEIMTDETVPYRDCDDRTVDSLKRKLVDGSGKNGPKSTPLEDIGVPPKDVPPALLDLVERCVAWPPPSRPSLESIYAELATFNAKAAPAPSSCFTTSMICSAYSIGALWKDIDALYDEDEISGMSESQKEYFRDGIVYFKIEKRFDKAIEHLKRGPTIRTIF</sequence>
<protein>
    <submittedName>
        <fullName evidence="2">Kinase-like domain-containing protein</fullName>
    </submittedName>
</protein>
<evidence type="ECO:0000313" key="3">
    <source>
        <dbReference type="Proteomes" id="UP000274822"/>
    </source>
</evidence>
<name>A0A433Q9E5_9FUNG</name>
<dbReference type="Gene3D" id="3.30.200.20">
    <property type="entry name" value="Phosphorylase Kinase, domain 1"/>
    <property type="match status" value="1"/>
</dbReference>
<feature type="domain" description="Protein kinase" evidence="1">
    <location>
        <begin position="1"/>
        <end position="205"/>
    </location>
</feature>
<evidence type="ECO:0000259" key="1">
    <source>
        <dbReference type="PROSITE" id="PS50011"/>
    </source>
</evidence>
<dbReference type="PANTHER" id="PTHR44329">
    <property type="entry name" value="SERINE/THREONINE-PROTEIN KINASE TNNI3K-RELATED"/>
    <property type="match status" value="1"/>
</dbReference>
<dbReference type="InterPro" id="IPR011009">
    <property type="entry name" value="Kinase-like_dom_sf"/>
</dbReference>
<accession>A0A433Q9E5</accession>
<organism evidence="2 3">
    <name type="scientific">Jimgerdemannia flammicorona</name>
    <dbReference type="NCBI Taxonomy" id="994334"/>
    <lineage>
        <taxon>Eukaryota</taxon>
        <taxon>Fungi</taxon>
        <taxon>Fungi incertae sedis</taxon>
        <taxon>Mucoromycota</taxon>
        <taxon>Mucoromycotina</taxon>
        <taxon>Endogonomycetes</taxon>
        <taxon>Endogonales</taxon>
        <taxon>Endogonaceae</taxon>
        <taxon>Jimgerdemannia</taxon>
    </lineage>
</organism>
<dbReference type="GO" id="GO:0005524">
    <property type="term" value="F:ATP binding"/>
    <property type="evidence" value="ECO:0007669"/>
    <property type="project" value="InterPro"/>
</dbReference>
<evidence type="ECO:0000313" key="2">
    <source>
        <dbReference type="EMBL" id="RUS26405.1"/>
    </source>
</evidence>
<dbReference type="Gene3D" id="1.10.510.10">
    <property type="entry name" value="Transferase(Phosphotransferase) domain 1"/>
    <property type="match status" value="1"/>
</dbReference>
<comment type="caution">
    <text evidence="2">The sequence shown here is derived from an EMBL/GenBank/DDBJ whole genome shotgun (WGS) entry which is preliminary data.</text>
</comment>
<dbReference type="EMBL" id="RBNJ01010522">
    <property type="protein sequence ID" value="RUS26405.1"/>
    <property type="molecule type" value="Genomic_DNA"/>
</dbReference>
<dbReference type="SUPFAM" id="SSF56112">
    <property type="entry name" value="Protein kinase-like (PK-like)"/>
    <property type="match status" value="1"/>
</dbReference>
<dbReference type="AlphaFoldDB" id="A0A433Q9E5"/>
<dbReference type="GO" id="GO:0004674">
    <property type="term" value="F:protein serine/threonine kinase activity"/>
    <property type="evidence" value="ECO:0007669"/>
    <property type="project" value="TreeGrafter"/>
</dbReference>
<reference evidence="2 3" key="1">
    <citation type="journal article" date="2018" name="New Phytol.">
        <title>Phylogenomics of Endogonaceae and evolution of mycorrhizas within Mucoromycota.</title>
        <authorList>
            <person name="Chang Y."/>
            <person name="Desiro A."/>
            <person name="Na H."/>
            <person name="Sandor L."/>
            <person name="Lipzen A."/>
            <person name="Clum A."/>
            <person name="Barry K."/>
            <person name="Grigoriev I.V."/>
            <person name="Martin F.M."/>
            <person name="Stajich J.E."/>
            <person name="Smith M.E."/>
            <person name="Bonito G."/>
            <person name="Spatafora J.W."/>
        </authorList>
    </citation>
    <scope>NUCLEOTIDE SEQUENCE [LARGE SCALE GENOMIC DNA]</scope>
    <source>
        <strain evidence="2 3">AD002</strain>
    </source>
</reference>
<dbReference type="Pfam" id="PF07714">
    <property type="entry name" value="PK_Tyr_Ser-Thr"/>
    <property type="match status" value="1"/>
</dbReference>
<keyword evidence="2" id="KW-0808">Transferase</keyword>
<keyword evidence="3" id="KW-1185">Reference proteome</keyword>
<keyword evidence="2" id="KW-0418">Kinase</keyword>
<dbReference type="InterPro" id="IPR051681">
    <property type="entry name" value="Ser/Thr_Kinases-Pseudokinases"/>
</dbReference>
<dbReference type="Proteomes" id="UP000274822">
    <property type="component" value="Unassembled WGS sequence"/>
</dbReference>
<dbReference type="InterPro" id="IPR000719">
    <property type="entry name" value="Prot_kinase_dom"/>
</dbReference>
<dbReference type="PROSITE" id="PS50011">
    <property type="entry name" value="PROTEIN_KINASE_DOM"/>
    <property type="match status" value="1"/>
</dbReference>
<dbReference type="InterPro" id="IPR001245">
    <property type="entry name" value="Ser-Thr/Tyr_kinase_cat_dom"/>
</dbReference>